<dbReference type="InterPro" id="IPR014756">
    <property type="entry name" value="Ig_E-set"/>
</dbReference>
<dbReference type="Pfam" id="PF08770">
    <property type="entry name" value="SoxZ"/>
    <property type="match status" value="1"/>
</dbReference>
<name>A0A383DJH5_9ZZZZ</name>
<evidence type="ECO:0000259" key="1">
    <source>
        <dbReference type="Pfam" id="PF08770"/>
    </source>
</evidence>
<dbReference type="AlphaFoldDB" id="A0A383DJH5"/>
<evidence type="ECO:0000313" key="2">
    <source>
        <dbReference type="EMBL" id="SVE44656.1"/>
    </source>
</evidence>
<protein>
    <recommendedName>
        <fullName evidence="1">Sulphur oxidation protein SoxZ domain-containing protein</fullName>
    </recommendedName>
</protein>
<accession>A0A383DJH5</accession>
<dbReference type="EMBL" id="UINC01217869">
    <property type="protein sequence ID" value="SVE44656.1"/>
    <property type="molecule type" value="Genomic_DNA"/>
</dbReference>
<dbReference type="InterPro" id="IPR013783">
    <property type="entry name" value="Ig-like_fold"/>
</dbReference>
<gene>
    <name evidence="2" type="ORF">METZ01_LOCUS497510</name>
</gene>
<organism evidence="2">
    <name type="scientific">marine metagenome</name>
    <dbReference type="NCBI Taxonomy" id="408172"/>
    <lineage>
        <taxon>unclassified sequences</taxon>
        <taxon>metagenomes</taxon>
        <taxon>ecological metagenomes</taxon>
    </lineage>
</organism>
<reference evidence="2" key="1">
    <citation type="submission" date="2018-05" db="EMBL/GenBank/DDBJ databases">
        <authorList>
            <person name="Lanie J.A."/>
            <person name="Ng W.-L."/>
            <person name="Kazmierczak K.M."/>
            <person name="Andrzejewski T.M."/>
            <person name="Davidsen T.M."/>
            <person name="Wayne K.J."/>
            <person name="Tettelin H."/>
            <person name="Glass J.I."/>
            <person name="Rusch D."/>
            <person name="Podicherti R."/>
            <person name="Tsui H.-C.T."/>
            <person name="Winkler M.E."/>
        </authorList>
    </citation>
    <scope>NUCLEOTIDE SEQUENCE</scope>
</reference>
<sequence length="76" mass="8773">MAEPRMRVKSPKEAKRGSLIEIMTLISHRMDTGLRKDQKGKVIPRYIVNKFICRYNGETIFSMDLHEAISANPLIQ</sequence>
<proteinExistence type="predicted"/>
<dbReference type="SUPFAM" id="SSF81296">
    <property type="entry name" value="E set domains"/>
    <property type="match status" value="1"/>
</dbReference>
<feature type="non-terminal residue" evidence="2">
    <location>
        <position position="76"/>
    </location>
</feature>
<dbReference type="InterPro" id="IPR014880">
    <property type="entry name" value="SoxZ_dom"/>
</dbReference>
<feature type="domain" description="Sulphur oxidation protein SoxZ" evidence="1">
    <location>
        <begin position="9"/>
        <end position="76"/>
    </location>
</feature>
<dbReference type="Gene3D" id="2.60.40.10">
    <property type="entry name" value="Immunoglobulins"/>
    <property type="match status" value="1"/>
</dbReference>